<sequence length="417" mass="46958">MTYSDSDSPLSSPPESEDEAPAVTRHADVKAPAKRQKKPTPSATTKTKSKTPALPPRSPSPPLKKRWKDEPPHNYTLADVPELAFIVMFRSRFSDAFKGVPNLGCQDLERGIVDSTPSEQVEQLLCGLISLCLNRKKPVEYVLALTAQLLSKLRRGHHNRALEESLHTYQSQWPRSWEGRNPMSGGKHFGDLDTAGRLAVLKALINWALNSSEQIRAIIANNYTSSRREDDFNVGLSVQPYGRDGQKRKYWMIEGRDDTPFRLYREKATSPRTRDWISVAGTIDELRAVATELEADDGTKPALAVKKKIEGDIPRFEEGEKRRQKREYRATRKAMFQQPSGMSLYEGRTRGKRIKYTFSDHEDDNASSFDDSRSRRSGRSTRATPLPTAGAPTPDQPRFTASGRQIRKPQTGLYGES</sequence>
<feature type="non-terminal residue" evidence="5">
    <location>
        <position position="417"/>
    </location>
</feature>
<dbReference type="GO" id="GO:0005634">
    <property type="term" value="C:nucleus"/>
    <property type="evidence" value="ECO:0007669"/>
    <property type="project" value="UniProtKB-SubCell"/>
</dbReference>
<protein>
    <recommendedName>
        <fullName evidence="4">WHIM1 domain-containing protein</fullName>
    </recommendedName>
</protein>
<feature type="compositionally biased region" description="Low complexity" evidence="3">
    <location>
        <begin position="39"/>
        <end position="52"/>
    </location>
</feature>
<accession>A0A5J5F3J1</accession>
<proteinExistence type="predicted"/>
<dbReference type="Pfam" id="PF15612">
    <property type="entry name" value="WHIM1"/>
    <property type="match status" value="1"/>
</dbReference>
<name>A0A5J5F3J1_9PEZI</name>
<feature type="compositionally biased region" description="Pro residues" evidence="3">
    <location>
        <begin position="53"/>
        <end position="62"/>
    </location>
</feature>
<feature type="region of interest" description="Disordered" evidence="3">
    <location>
        <begin position="1"/>
        <end position="72"/>
    </location>
</feature>
<evidence type="ECO:0000313" key="6">
    <source>
        <dbReference type="Proteomes" id="UP000326924"/>
    </source>
</evidence>
<keyword evidence="2" id="KW-0539">Nucleus</keyword>
<comment type="caution">
    <text evidence="5">The sequence shown here is derived from an EMBL/GenBank/DDBJ whole genome shotgun (WGS) entry which is preliminary data.</text>
</comment>
<feature type="domain" description="WHIM1" evidence="4">
    <location>
        <begin position="175"/>
        <end position="219"/>
    </location>
</feature>
<keyword evidence="6" id="KW-1185">Reference proteome</keyword>
<dbReference type="InterPro" id="IPR028942">
    <property type="entry name" value="WHIM1_dom"/>
</dbReference>
<dbReference type="PANTHER" id="PTHR42107:SF1">
    <property type="entry name" value="WHIM1 DOMAIN-CONTAINING PROTEIN"/>
    <property type="match status" value="1"/>
</dbReference>
<feature type="compositionally biased region" description="Low complexity" evidence="3">
    <location>
        <begin position="1"/>
        <end position="14"/>
    </location>
</feature>
<feature type="region of interest" description="Disordered" evidence="3">
    <location>
        <begin position="315"/>
        <end position="417"/>
    </location>
</feature>
<dbReference type="PANTHER" id="PTHR42107">
    <property type="entry name" value="YALI0D24453P"/>
    <property type="match status" value="1"/>
</dbReference>
<comment type="subcellular location">
    <subcellularLocation>
        <location evidence="1">Nucleus</location>
    </subcellularLocation>
</comment>
<dbReference type="OrthoDB" id="349045at2759"/>
<dbReference type="EMBL" id="VXIS01000041">
    <property type="protein sequence ID" value="KAA8910917.1"/>
    <property type="molecule type" value="Genomic_DNA"/>
</dbReference>
<reference evidence="5 6" key="1">
    <citation type="submission" date="2019-09" db="EMBL/GenBank/DDBJ databases">
        <title>Draft genome of the ectomycorrhizal ascomycete Sphaerosporella brunnea.</title>
        <authorList>
            <consortium name="DOE Joint Genome Institute"/>
            <person name="Benucci G.M."/>
            <person name="Marozzi G."/>
            <person name="Antonielli L."/>
            <person name="Sanchez S."/>
            <person name="Marco P."/>
            <person name="Wang X."/>
            <person name="Falini L.B."/>
            <person name="Barry K."/>
            <person name="Haridas S."/>
            <person name="Lipzen A."/>
            <person name="Labutti K."/>
            <person name="Grigoriev I.V."/>
            <person name="Murat C."/>
            <person name="Martin F."/>
            <person name="Albertini E."/>
            <person name="Donnini D."/>
            <person name="Bonito G."/>
        </authorList>
    </citation>
    <scope>NUCLEOTIDE SEQUENCE [LARGE SCALE GENOMIC DNA]</scope>
    <source>
        <strain evidence="5 6">Sb_GMNB300</strain>
    </source>
</reference>
<evidence type="ECO:0000256" key="2">
    <source>
        <dbReference type="ARBA" id="ARBA00023242"/>
    </source>
</evidence>
<dbReference type="AlphaFoldDB" id="A0A5J5F3J1"/>
<gene>
    <name evidence="5" type="ORF">FN846DRAFT_769636</name>
</gene>
<evidence type="ECO:0000256" key="3">
    <source>
        <dbReference type="SAM" id="MobiDB-lite"/>
    </source>
</evidence>
<feature type="compositionally biased region" description="Low complexity" evidence="3">
    <location>
        <begin position="380"/>
        <end position="393"/>
    </location>
</feature>
<organism evidence="5 6">
    <name type="scientific">Sphaerosporella brunnea</name>
    <dbReference type="NCBI Taxonomy" id="1250544"/>
    <lineage>
        <taxon>Eukaryota</taxon>
        <taxon>Fungi</taxon>
        <taxon>Dikarya</taxon>
        <taxon>Ascomycota</taxon>
        <taxon>Pezizomycotina</taxon>
        <taxon>Pezizomycetes</taxon>
        <taxon>Pezizales</taxon>
        <taxon>Pyronemataceae</taxon>
        <taxon>Sphaerosporella</taxon>
    </lineage>
</organism>
<evidence type="ECO:0000256" key="1">
    <source>
        <dbReference type="ARBA" id="ARBA00004123"/>
    </source>
</evidence>
<dbReference type="Proteomes" id="UP000326924">
    <property type="component" value="Unassembled WGS sequence"/>
</dbReference>
<evidence type="ECO:0000313" key="5">
    <source>
        <dbReference type="EMBL" id="KAA8910917.1"/>
    </source>
</evidence>
<evidence type="ECO:0000259" key="4">
    <source>
        <dbReference type="Pfam" id="PF15612"/>
    </source>
</evidence>
<dbReference type="InParanoid" id="A0A5J5F3J1"/>